<dbReference type="PROSITE" id="PS50883">
    <property type="entry name" value="EAL"/>
    <property type="match status" value="1"/>
</dbReference>
<dbReference type="PANTHER" id="PTHR33121:SF71">
    <property type="entry name" value="OXYGEN SENSOR PROTEIN DOSP"/>
    <property type="match status" value="1"/>
</dbReference>
<keyword evidence="4" id="KW-1185">Reference proteome</keyword>
<feature type="domain" description="GGDEF" evidence="2">
    <location>
        <begin position="1"/>
        <end position="116"/>
    </location>
</feature>
<name>A0A559K4B4_9BACL</name>
<dbReference type="GO" id="GO:0071111">
    <property type="term" value="F:cyclic-guanylate-specific phosphodiesterase activity"/>
    <property type="evidence" value="ECO:0007669"/>
    <property type="project" value="InterPro"/>
</dbReference>
<dbReference type="OrthoDB" id="9762141at2"/>
<dbReference type="AlphaFoldDB" id="A0A559K4B4"/>
<dbReference type="SMART" id="SM00052">
    <property type="entry name" value="EAL"/>
    <property type="match status" value="1"/>
</dbReference>
<dbReference type="SUPFAM" id="SSF55073">
    <property type="entry name" value="Nucleotide cyclase"/>
    <property type="match status" value="1"/>
</dbReference>
<dbReference type="PANTHER" id="PTHR33121">
    <property type="entry name" value="CYCLIC DI-GMP PHOSPHODIESTERASE PDEF"/>
    <property type="match status" value="1"/>
</dbReference>
<feature type="domain" description="EAL" evidence="1">
    <location>
        <begin position="125"/>
        <end position="287"/>
    </location>
</feature>
<dbReference type="InterPro" id="IPR050706">
    <property type="entry name" value="Cyclic-di-GMP_PDE-like"/>
</dbReference>
<protein>
    <submittedName>
        <fullName evidence="3">EAL domain-containing protein</fullName>
    </submittedName>
</protein>
<evidence type="ECO:0000313" key="3">
    <source>
        <dbReference type="EMBL" id="TVY06947.1"/>
    </source>
</evidence>
<dbReference type="Gene3D" id="3.20.20.450">
    <property type="entry name" value="EAL domain"/>
    <property type="match status" value="1"/>
</dbReference>
<gene>
    <name evidence="3" type="ORF">FPZ49_26285</name>
</gene>
<organism evidence="3 4">
    <name type="scientific">Paenibacillus cremeus</name>
    <dbReference type="NCBI Taxonomy" id="2163881"/>
    <lineage>
        <taxon>Bacteria</taxon>
        <taxon>Bacillati</taxon>
        <taxon>Bacillota</taxon>
        <taxon>Bacilli</taxon>
        <taxon>Bacillales</taxon>
        <taxon>Paenibacillaceae</taxon>
        <taxon>Paenibacillus</taxon>
    </lineage>
</organism>
<dbReference type="Pfam" id="PF00990">
    <property type="entry name" value="GGDEF"/>
    <property type="match status" value="1"/>
</dbReference>
<dbReference type="SUPFAM" id="SSF141868">
    <property type="entry name" value="EAL domain-like"/>
    <property type="match status" value="1"/>
</dbReference>
<evidence type="ECO:0000313" key="4">
    <source>
        <dbReference type="Proteomes" id="UP000317036"/>
    </source>
</evidence>
<evidence type="ECO:0000259" key="2">
    <source>
        <dbReference type="PROSITE" id="PS50887"/>
    </source>
</evidence>
<proteinExistence type="predicted"/>
<dbReference type="CDD" id="cd01948">
    <property type="entry name" value="EAL"/>
    <property type="match status" value="1"/>
</dbReference>
<comment type="caution">
    <text evidence="3">The sequence shown here is derived from an EMBL/GenBank/DDBJ whole genome shotgun (WGS) entry which is preliminary data.</text>
</comment>
<dbReference type="InterPro" id="IPR000160">
    <property type="entry name" value="GGDEF_dom"/>
</dbReference>
<sequence>MHIAAFGESLLAEVCIRLMGLLPQDGFIGRINENKFLLSCPANPGSEQHAALLQKIYATLSKPFSIQDVQVYISISIAVSEYIGNNQSVDSLVQQAENALRQTKEQEVHRTESYSDQAGSEPRLRTKLREALWLTLDRDELHVLYQPQFNLQTGAVRGFETLLRWNHPEFGAIASADFIPLAEETVIVPIGQWVMKQACDTYKRLLHSFPGAVLTVNISAVQLVKKDFPYDVRNILASSSIQPQVLELEITEHSLMDSFEQDENQLHRLQSSGVKLALDNFGTGYSR</sequence>
<dbReference type="InterPro" id="IPR043128">
    <property type="entry name" value="Rev_trsase/Diguanyl_cyclase"/>
</dbReference>
<dbReference type="Pfam" id="PF00563">
    <property type="entry name" value="EAL"/>
    <property type="match status" value="1"/>
</dbReference>
<dbReference type="EMBL" id="VNJI01000045">
    <property type="protein sequence ID" value="TVY06947.1"/>
    <property type="molecule type" value="Genomic_DNA"/>
</dbReference>
<accession>A0A559K4B4</accession>
<dbReference type="InterPro" id="IPR029787">
    <property type="entry name" value="Nucleotide_cyclase"/>
</dbReference>
<dbReference type="PROSITE" id="PS50887">
    <property type="entry name" value="GGDEF"/>
    <property type="match status" value="1"/>
</dbReference>
<evidence type="ECO:0000259" key="1">
    <source>
        <dbReference type="PROSITE" id="PS50883"/>
    </source>
</evidence>
<dbReference type="InterPro" id="IPR035919">
    <property type="entry name" value="EAL_sf"/>
</dbReference>
<dbReference type="Gene3D" id="3.30.70.270">
    <property type="match status" value="1"/>
</dbReference>
<reference evidence="3 4" key="1">
    <citation type="submission" date="2019-07" db="EMBL/GenBank/DDBJ databases">
        <authorList>
            <person name="Kim J."/>
        </authorList>
    </citation>
    <scope>NUCLEOTIDE SEQUENCE [LARGE SCALE GENOMIC DNA]</scope>
    <source>
        <strain evidence="3 4">JC52</strain>
    </source>
</reference>
<dbReference type="InterPro" id="IPR001633">
    <property type="entry name" value="EAL_dom"/>
</dbReference>
<dbReference type="Proteomes" id="UP000317036">
    <property type="component" value="Unassembled WGS sequence"/>
</dbReference>